<evidence type="ECO:0000256" key="3">
    <source>
        <dbReference type="ARBA" id="ARBA00022741"/>
    </source>
</evidence>
<keyword evidence="3" id="KW-0547">Nucleotide-binding</keyword>
<dbReference type="SUPFAM" id="SSF53623">
    <property type="entry name" value="MurD-like peptide ligases, catalytic domain"/>
    <property type="match status" value="1"/>
</dbReference>
<feature type="domain" description="Mur ligase N-terminal catalytic" evidence="9">
    <location>
        <begin position="5"/>
        <end position="98"/>
    </location>
</feature>
<dbReference type="Proteomes" id="UP000823633">
    <property type="component" value="Unassembled WGS sequence"/>
</dbReference>
<sequence length="463" mass="50379">MREYLVGIKGTGMSHLAGYLAKAGDDVCGEDIAEDFYTAPLLDGIDIRPLGSRLPEGIDELVASAGFLDREVAAIREARERGIPVLSYPQKLAQLSRDRFTLAISGTHGKSTTCAAASHVASLAGLEAGSIYGSRLLDGSSPWHGGDRGLVIEACEYRRHFLLYDADVLVITSLAFDHPDCYETLDDVKAAFRDRVVAMKRGSLVICHDSLKRSVKDWQSERPDLTFVSYGPRGDYSLSKRVDGSYALNSSVQGFTSTEVDKAILYDLVGGLLGAAALNCGLSGLGWNHLDSEAYSLLPFLSSFPGLAARGELVADEGGVMYIDDYAHHPDEIKVALSNIAHKYGRHRLVVLFMPHTASRTKALLPRFVDSLVGCDALFIQDAYASSRNDGGSSLELYKALDRRVFRSLYTRLGTVVHVKDDEMAVSVLSSFLEDGDILVTLGAGDNRRLIPLIAKRRAERIS</sequence>
<evidence type="ECO:0000256" key="7">
    <source>
        <dbReference type="ARBA" id="ARBA00023306"/>
    </source>
</evidence>
<dbReference type="Gene3D" id="3.40.1190.10">
    <property type="entry name" value="Mur-like, catalytic domain"/>
    <property type="match status" value="1"/>
</dbReference>
<dbReference type="Pfam" id="PF02875">
    <property type="entry name" value="Mur_ligase_C"/>
    <property type="match status" value="1"/>
</dbReference>
<dbReference type="InterPro" id="IPR036565">
    <property type="entry name" value="Mur-like_cat_sf"/>
</dbReference>
<evidence type="ECO:0000259" key="10">
    <source>
        <dbReference type="Pfam" id="PF02875"/>
    </source>
</evidence>
<dbReference type="Gene3D" id="3.40.50.720">
    <property type="entry name" value="NAD(P)-binding Rossmann-like Domain"/>
    <property type="match status" value="1"/>
</dbReference>
<dbReference type="PANTHER" id="PTHR43445:SF3">
    <property type="entry name" value="UDP-N-ACETYLMURAMATE--L-ALANINE LIGASE"/>
    <property type="match status" value="1"/>
</dbReference>
<evidence type="ECO:0008006" key="13">
    <source>
        <dbReference type="Google" id="ProtNLM"/>
    </source>
</evidence>
<organism evidence="11 12">
    <name type="scientific">Candidatus Aphodenecus pullistercoris</name>
    <dbReference type="NCBI Taxonomy" id="2840669"/>
    <lineage>
        <taxon>Bacteria</taxon>
        <taxon>Pseudomonadati</taxon>
        <taxon>Spirochaetota</taxon>
        <taxon>Spirochaetia</taxon>
        <taxon>Spirochaetales</taxon>
        <taxon>Candidatus Aphodenecus</taxon>
    </lineage>
</organism>
<reference evidence="11" key="2">
    <citation type="journal article" date="2021" name="PeerJ">
        <title>Extensive microbial diversity within the chicken gut microbiome revealed by metagenomics and culture.</title>
        <authorList>
            <person name="Gilroy R."/>
            <person name="Ravi A."/>
            <person name="Getino M."/>
            <person name="Pursley I."/>
            <person name="Horton D.L."/>
            <person name="Alikhan N.F."/>
            <person name="Baker D."/>
            <person name="Gharbi K."/>
            <person name="Hall N."/>
            <person name="Watson M."/>
            <person name="Adriaenssens E.M."/>
            <person name="Foster-Nyarko E."/>
            <person name="Jarju S."/>
            <person name="Secka A."/>
            <person name="Antonio M."/>
            <person name="Oren A."/>
            <person name="Chaudhuri R.R."/>
            <person name="La Ragione R."/>
            <person name="Hildebrand F."/>
            <person name="Pallen M.J."/>
        </authorList>
    </citation>
    <scope>NUCLEOTIDE SEQUENCE</scope>
    <source>
        <strain evidence="11">11167</strain>
    </source>
</reference>
<dbReference type="GO" id="GO:0005524">
    <property type="term" value="F:ATP binding"/>
    <property type="evidence" value="ECO:0007669"/>
    <property type="project" value="UniProtKB-KW"/>
</dbReference>
<dbReference type="GO" id="GO:0071555">
    <property type="term" value="P:cell wall organization"/>
    <property type="evidence" value="ECO:0007669"/>
    <property type="project" value="UniProtKB-KW"/>
</dbReference>
<dbReference type="InterPro" id="IPR000713">
    <property type="entry name" value="Mur_ligase_N"/>
</dbReference>
<keyword evidence="5" id="KW-0133">Cell shape</keyword>
<evidence type="ECO:0000256" key="6">
    <source>
        <dbReference type="ARBA" id="ARBA00022984"/>
    </source>
</evidence>
<dbReference type="GO" id="GO:0051301">
    <property type="term" value="P:cell division"/>
    <property type="evidence" value="ECO:0007669"/>
    <property type="project" value="UniProtKB-KW"/>
</dbReference>
<evidence type="ECO:0000313" key="12">
    <source>
        <dbReference type="Proteomes" id="UP000823633"/>
    </source>
</evidence>
<reference evidence="11" key="1">
    <citation type="submission" date="2020-10" db="EMBL/GenBank/DDBJ databases">
        <authorList>
            <person name="Gilroy R."/>
        </authorList>
    </citation>
    <scope>NUCLEOTIDE SEQUENCE</scope>
    <source>
        <strain evidence="11">11167</strain>
    </source>
</reference>
<keyword evidence="1" id="KW-0436">Ligase</keyword>
<dbReference type="Gene3D" id="3.90.190.20">
    <property type="entry name" value="Mur ligase, C-terminal domain"/>
    <property type="match status" value="1"/>
</dbReference>
<evidence type="ECO:0000256" key="5">
    <source>
        <dbReference type="ARBA" id="ARBA00022960"/>
    </source>
</evidence>
<name>A0A9D9H9E5_9SPIR</name>
<dbReference type="GO" id="GO:0009252">
    <property type="term" value="P:peptidoglycan biosynthetic process"/>
    <property type="evidence" value="ECO:0007669"/>
    <property type="project" value="UniProtKB-KW"/>
</dbReference>
<accession>A0A9D9H9E5</accession>
<keyword evidence="4" id="KW-0067">ATP-binding</keyword>
<evidence type="ECO:0000256" key="2">
    <source>
        <dbReference type="ARBA" id="ARBA00022618"/>
    </source>
</evidence>
<dbReference type="EMBL" id="JADIMU010000022">
    <property type="protein sequence ID" value="MBO8442814.1"/>
    <property type="molecule type" value="Genomic_DNA"/>
</dbReference>
<comment type="caution">
    <text evidence="11">The sequence shown here is derived from an EMBL/GenBank/DDBJ whole genome shotgun (WGS) entry which is preliminary data.</text>
</comment>
<keyword evidence="2" id="KW-0132">Cell division</keyword>
<feature type="domain" description="Mur ligase C-terminal" evidence="10">
    <location>
        <begin position="310"/>
        <end position="445"/>
    </location>
</feature>
<evidence type="ECO:0000256" key="1">
    <source>
        <dbReference type="ARBA" id="ARBA00022598"/>
    </source>
</evidence>
<dbReference type="GO" id="GO:0016881">
    <property type="term" value="F:acid-amino acid ligase activity"/>
    <property type="evidence" value="ECO:0007669"/>
    <property type="project" value="InterPro"/>
</dbReference>
<keyword evidence="8" id="KW-0961">Cell wall biogenesis/degradation</keyword>
<dbReference type="PANTHER" id="PTHR43445">
    <property type="entry name" value="UDP-N-ACETYLMURAMATE--L-ALANINE LIGASE-RELATED"/>
    <property type="match status" value="1"/>
</dbReference>
<dbReference type="SUPFAM" id="SSF53244">
    <property type="entry name" value="MurD-like peptide ligases, peptide-binding domain"/>
    <property type="match status" value="1"/>
</dbReference>
<proteinExistence type="predicted"/>
<evidence type="ECO:0000256" key="4">
    <source>
        <dbReference type="ARBA" id="ARBA00022840"/>
    </source>
</evidence>
<keyword evidence="6" id="KW-0573">Peptidoglycan synthesis</keyword>
<evidence type="ECO:0000259" key="9">
    <source>
        <dbReference type="Pfam" id="PF01225"/>
    </source>
</evidence>
<dbReference type="InterPro" id="IPR004101">
    <property type="entry name" value="Mur_ligase_C"/>
</dbReference>
<evidence type="ECO:0000256" key="8">
    <source>
        <dbReference type="ARBA" id="ARBA00023316"/>
    </source>
</evidence>
<protein>
    <recommendedName>
        <fullName evidence="13">UDP-N-acetylmuramate--L-alanine ligase</fullName>
    </recommendedName>
</protein>
<gene>
    <name evidence="11" type="ORF">IAC42_03550</name>
</gene>
<dbReference type="InterPro" id="IPR036615">
    <property type="entry name" value="Mur_ligase_C_dom_sf"/>
</dbReference>
<dbReference type="AlphaFoldDB" id="A0A9D9H9E5"/>
<dbReference type="InterPro" id="IPR050061">
    <property type="entry name" value="MurCDEF_pg_biosynth"/>
</dbReference>
<dbReference type="SUPFAM" id="SSF51984">
    <property type="entry name" value="MurCD N-terminal domain"/>
    <property type="match status" value="1"/>
</dbReference>
<evidence type="ECO:0000313" key="11">
    <source>
        <dbReference type="EMBL" id="MBO8442814.1"/>
    </source>
</evidence>
<dbReference type="GO" id="GO:0008360">
    <property type="term" value="P:regulation of cell shape"/>
    <property type="evidence" value="ECO:0007669"/>
    <property type="project" value="UniProtKB-KW"/>
</dbReference>
<keyword evidence="7" id="KW-0131">Cell cycle</keyword>
<dbReference type="Pfam" id="PF01225">
    <property type="entry name" value="Mur_ligase"/>
    <property type="match status" value="1"/>
</dbReference>